<dbReference type="Proteomes" id="UP000284472">
    <property type="component" value="Unassembled WGS sequence"/>
</dbReference>
<organism evidence="1 2">
    <name type="scientific">Mediterraneibacter gnavus</name>
    <name type="common">Ruminococcus gnavus</name>
    <dbReference type="NCBI Taxonomy" id="33038"/>
    <lineage>
        <taxon>Bacteria</taxon>
        <taxon>Bacillati</taxon>
        <taxon>Bacillota</taxon>
        <taxon>Clostridia</taxon>
        <taxon>Lachnospirales</taxon>
        <taxon>Lachnospiraceae</taxon>
        <taxon>Mediterraneibacter</taxon>
    </lineage>
</organism>
<reference evidence="1 2" key="1">
    <citation type="submission" date="2018-08" db="EMBL/GenBank/DDBJ databases">
        <title>A genome reference for cultivated species of the human gut microbiota.</title>
        <authorList>
            <person name="Zou Y."/>
            <person name="Xue W."/>
            <person name="Luo G."/>
        </authorList>
    </citation>
    <scope>NUCLEOTIDE SEQUENCE [LARGE SCALE GENOMIC DNA]</scope>
    <source>
        <strain evidence="1 2">AM32-6</strain>
    </source>
</reference>
<evidence type="ECO:0000313" key="2">
    <source>
        <dbReference type="Proteomes" id="UP000284472"/>
    </source>
</evidence>
<proteinExistence type="predicted"/>
<gene>
    <name evidence="1" type="ORF">DW812_17990</name>
</gene>
<feature type="non-terminal residue" evidence="1">
    <location>
        <position position="1"/>
    </location>
</feature>
<protein>
    <submittedName>
        <fullName evidence="1">Uncharacterized protein</fullName>
    </submittedName>
</protein>
<sequence length="353" mass="41845">KKWNLRSQINKGLEIPRVYQTEKEKKNMRNVPNWAKGNAFAKRFFKWLRKKNNPALLTGDAVFTKVSSRGFTFVYMGPDMENRASHLYQGMDFVGLFNQKTFEFTDVAYSLRTLLNIPEGKKFRFQRGCMHCLEHKVQEYAQKKLEKENKEISITAVERAAVAWKYRELIEQAAADVIFEEVSVTDQMIPQLEFAFNGETYVFDNRLYFRYLKKRKTVIRKLGKAWARELQHRETMRRIFETEVNSKVQFLLKKQPERIEKIRTLRNALEKVHHTVIVVVRGKQGVFEYFHIDAEVLKNTNGKYPLSQISGQERKRLKEKYGADKIWDVEEIYQVGARNIWYYNVMAEQKQAA</sequence>
<dbReference type="AlphaFoldDB" id="A0A414CVM0"/>
<comment type="caution">
    <text evidence="1">The sequence shown here is derived from an EMBL/GenBank/DDBJ whole genome shotgun (WGS) entry which is preliminary data.</text>
</comment>
<dbReference type="EMBL" id="QSIR01000056">
    <property type="protein sequence ID" value="RHC99539.1"/>
    <property type="molecule type" value="Genomic_DNA"/>
</dbReference>
<evidence type="ECO:0000313" key="1">
    <source>
        <dbReference type="EMBL" id="RHC99539.1"/>
    </source>
</evidence>
<accession>A0A414CVM0</accession>
<name>A0A414CVM0_MEDGN</name>